<dbReference type="RefSeq" id="WP_184835507.1">
    <property type="nucleotide sequence ID" value="NZ_JACHMN010000002.1"/>
</dbReference>
<dbReference type="Gene3D" id="3.40.50.300">
    <property type="entry name" value="P-loop containing nucleotide triphosphate hydrolases"/>
    <property type="match status" value="1"/>
</dbReference>
<dbReference type="SUPFAM" id="SSF52540">
    <property type="entry name" value="P-loop containing nucleoside triphosphate hydrolases"/>
    <property type="match status" value="1"/>
</dbReference>
<feature type="domain" description="NACHT" evidence="2">
    <location>
        <begin position="201"/>
        <end position="327"/>
    </location>
</feature>
<dbReference type="InterPro" id="IPR003593">
    <property type="entry name" value="AAA+_ATPase"/>
</dbReference>
<accession>A0A841BJ16</accession>
<gene>
    <name evidence="3" type="ORF">F4553_002486</name>
</gene>
<keyword evidence="4" id="KW-1185">Reference proteome</keyword>
<dbReference type="SMART" id="SM00382">
    <property type="entry name" value="AAA"/>
    <property type="match status" value="1"/>
</dbReference>
<evidence type="ECO:0000313" key="4">
    <source>
        <dbReference type="Proteomes" id="UP000587527"/>
    </source>
</evidence>
<evidence type="ECO:0000256" key="1">
    <source>
        <dbReference type="SAM" id="Phobius"/>
    </source>
</evidence>
<proteinExistence type="predicted"/>
<dbReference type="InterPro" id="IPR007111">
    <property type="entry name" value="NACHT_NTPase"/>
</dbReference>
<keyword evidence="1" id="KW-1133">Transmembrane helix</keyword>
<dbReference type="InterPro" id="IPR016024">
    <property type="entry name" value="ARM-type_fold"/>
</dbReference>
<dbReference type="Proteomes" id="UP000587527">
    <property type="component" value="Unassembled WGS sequence"/>
</dbReference>
<dbReference type="InterPro" id="IPR027417">
    <property type="entry name" value="P-loop_NTPase"/>
</dbReference>
<feature type="transmembrane region" description="Helical" evidence="1">
    <location>
        <begin position="7"/>
        <end position="29"/>
    </location>
</feature>
<dbReference type="PROSITE" id="PS50837">
    <property type="entry name" value="NACHT"/>
    <property type="match status" value="1"/>
</dbReference>
<dbReference type="GO" id="GO:0016491">
    <property type="term" value="F:oxidoreductase activity"/>
    <property type="evidence" value="ECO:0007669"/>
    <property type="project" value="TreeGrafter"/>
</dbReference>
<dbReference type="EMBL" id="JACHMN010000002">
    <property type="protein sequence ID" value="MBB5869107.1"/>
    <property type="molecule type" value="Genomic_DNA"/>
</dbReference>
<comment type="caution">
    <text evidence="3">The sequence shown here is derived from an EMBL/GenBank/DDBJ whole genome shotgun (WGS) entry which is preliminary data.</text>
</comment>
<dbReference type="SUPFAM" id="SSF48371">
    <property type="entry name" value="ARM repeat"/>
    <property type="match status" value="4"/>
</dbReference>
<sequence length="1366" mass="151462">MSSAKRWILACLVVGGTLATTWMVLQFAFRIDGELASQIAAAVAGVLSLPMAAWAAGQLTREQPPPTKITPSVIQPEIDLPVTEEDPIVGDDLGTTRSRYLSRIRKRYRSVDMEILTPMSQQDEFPAVPLSDIFVGQVVKAGPRPMELPRELVQRLIDNGLAEARDLPDGITRTMLNRIRESYQQQPSMPVLPLIAGEEGARLVLLGDPGSGKSTLARYIAYSLSAVEVRGALEPLAGWLPVIIELREYALHGGNFIDFLSHLHLRQGIAPPPELLNEHLDGDGRIVMIFDGLDEIFDAQARDQMAKHIANIAARYPAVRIIVTSRTIDYQKNVLEAEGFRRHQLQDLDRAQIATFVDQWYRIAYPDNPAEAVNLGRRLMTAISRTPAIGELAGNPMLLTILAIIGRRRQPPGDRVSVYAQAVTVLVEQWDPRKFLPTAESGTDTHYINARDKMAMLRLVARAMQDSPAGLSGNFISGGELQHLFAGYLEQRDWGRLLPAQARRAADTIVQQFRKRNFILSNFGNDVYGFVHRSFLEYLAAYDIEQRFNFTHSITDTELIDGIFGQRWRDPAWHEVLLLTAGMLDGRFVNRAVIRMLGADPHWAASNLVEPHHLLLAIRCIGEVHSVSLLAEACELAIDEVIRMLPVAHRRVTRAYNDALNREIERSVLPVFAGITPWPGRERYLAWYTGNGLIETDDEVTGDIAARLAVILLSDSEELLAFLRTQASHGWSAFQRMAAVSALAQAWHADADVMSLIRERAATDADHEVRLRAMREAERARPGDPETLALLRDLATNDQHLSVRTAAVRAIADGRTDRPGALALLHEFSIAETHREIRATVVRAIADGWPYDPGTLPLLRQVAAAAEHDDVRRAAVQSIVALRPADPQTRLLLRDRIANDTSTDVRQLAVKALATGWPQDRDSLPLLHSLATDDQQEGIRQVAVRAIADGWREDPGTLPMLLARTGADSSPDVRQAAVQAMARGWHGRPELLPVLRERAMTDTSDGVRQAAVSAIGTYWREDPDTLGWLRTRATSAGERSGDVRSTAIQMIVAGWHDNPDTELWLHVRGVEDPSSKVRQTIVRALATGWSDDTDTLPWLRGRTVADHHEDVRDAAVRAIAVGWPGDPDTLPLLRQRATDDLSERVRHTAMEAVAAGWHDNDGTLPLLVDRARRDQHQYVRRAAVPAIAAGWHDEAATLPLLHERAHGDPHEFVRRAAVRAIADGWHDDPGTLPLLRTRVTADQREEVRLAAVEAIAAGWHDGETLRLLRVRVARDPHPRVRILLIHAIISGWYADSGTLPLVATRLVEDADPGVRMEAVQALADNWHHDAETSALLDRCAAEDVDADVRRVARAAVVELADRASRA</sequence>
<dbReference type="SMART" id="SM00567">
    <property type="entry name" value="EZ_HEAT"/>
    <property type="match status" value="12"/>
</dbReference>
<evidence type="ECO:0000259" key="2">
    <source>
        <dbReference type="PROSITE" id="PS50837"/>
    </source>
</evidence>
<evidence type="ECO:0000313" key="3">
    <source>
        <dbReference type="EMBL" id="MBB5869107.1"/>
    </source>
</evidence>
<organism evidence="3 4">
    <name type="scientific">Allocatelliglobosispora scoriae</name>
    <dbReference type="NCBI Taxonomy" id="643052"/>
    <lineage>
        <taxon>Bacteria</taxon>
        <taxon>Bacillati</taxon>
        <taxon>Actinomycetota</taxon>
        <taxon>Actinomycetes</taxon>
        <taxon>Micromonosporales</taxon>
        <taxon>Micromonosporaceae</taxon>
        <taxon>Allocatelliglobosispora</taxon>
    </lineage>
</organism>
<keyword evidence="1" id="KW-0472">Membrane</keyword>
<reference evidence="3 4" key="1">
    <citation type="submission" date="2020-08" db="EMBL/GenBank/DDBJ databases">
        <title>Sequencing the genomes of 1000 actinobacteria strains.</title>
        <authorList>
            <person name="Klenk H.-P."/>
        </authorList>
    </citation>
    <scope>NUCLEOTIDE SEQUENCE [LARGE SCALE GENOMIC DNA]</scope>
    <source>
        <strain evidence="3 4">DSM 45362</strain>
    </source>
</reference>
<dbReference type="Pfam" id="PF05729">
    <property type="entry name" value="NACHT"/>
    <property type="match status" value="1"/>
</dbReference>
<dbReference type="InterPro" id="IPR004155">
    <property type="entry name" value="PBS_lyase_HEAT"/>
</dbReference>
<name>A0A841BJ16_9ACTN</name>
<protein>
    <submittedName>
        <fullName evidence="3">GTPase SAR1 family protein</fullName>
    </submittedName>
</protein>
<dbReference type="PANTHER" id="PTHR12697">
    <property type="entry name" value="PBS LYASE HEAT-LIKE PROTEIN"/>
    <property type="match status" value="1"/>
</dbReference>
<dbReference type="PANTHER" id="PTHR12697:SF5">
    <property type="entry name" value="DEOXYHYPUSINE HYDROXYLASE"/>
    <property type="match status" value="1"/>
</dbReference>
<dbReference type="Gene3D" id="1.25.10.10">
    <property type="entry name" value="Leucine-rich Repeat Variant"/>
    <property type="match status" value="4"/>
</dbReference>
<dbReference type="Pfam" id="PF13646">
    <property type="entry name" value="HEAT_2"/>
    <property type="match status" value="5"/>
</dbReference>
<keyword evidence="1" id="KW-0812">Transmembrane</keyword>
<dbReference type="InterPro" id="IPR011989">
    <property type="entry name" value="ARM-like"/>
</dbReference>